<dbReference type="RefSeq" id="WP_081168699.1">
    <property type="nucleotide sequence ID" value="NZ_JAMWDY010000007.1"/>
</dbReference>
<keyword evidence="1" id="KW-1133">Transmembrane helix</keyword>
<dbReference type="EMBL" id="JAMWFV010000024">
    <property type="protein sequence ID" value="MDG6146088.1"/>
    <property type="molecule type" value="Genomic_DNA"/>
</dbReference>
<reference evidence="2" key="1">
    <citation type="submission" date="2022-06" db="EMBL/GenBank/DDBJ databases">
        <title>Lactococcus from bovine mastitis in China.</title>
        <authorList>
            <person name="Lin Y."/>
            <person name="Han B."/>
        </authorList>
    </citation>
    <scope>NUCLEOTIDE SEQUENCE</scope>
    <source>
        <strain evidence="2">Ningxia-I-26</strain>
    </source>
</reference>
<name>A0A9X4P4X6_9LACT</name>
<keyword evidence="3" id="KW-1185">Reference proteome</keyword>
<accession>A0A9X4P4X6</accession>
<sequence>MNRRGGIDVGSLTIGFLYLSAFVFGGIIFLLYWIFKSMGMLFAWIFMLPGTRWSGDVPKKDIQVDEVVTEEEVIHEEKARTKLSSFEAAELLRHVTEGYGNPENIREDVKEILKEGEIK</sequence>
<protein>
    <submittedName>
        <fullName evidence="2">Uncharacterized protein</fullName>
    </submittedName>
</protein>
<comment type="caution">
    <text evidence="2">The sequence shown here is derived from an EMBL/GenBank/DDBJ whole genome shotgun (WGS) entry which is preliminary data.</text>
</comment>
<dbReference type="AlphaFoldDB" id="A0A9X4P4X6"/>
<dbReference type="Proteomes" id="UP001153199">
    <property type="component" value="Unassembled WGS sequence"/>
</dbReference>
<evidence type="ECO:0000313" key="3">
    <source>
        <dbReference type="Proteomes" id="UP001153199"/>
    </source>
</evidence>
<keyword evidence="1" id="KW-0472">Membrane</keyword>
<organism evidence="2 3">
    <name type="scientific">Lactococcus formosensis</name>
    <dbReference type="NCBI Taxonomy" id="1281486"/>
    <lineage>
        <taxon>Bacteria</taxon>
        <taxon>Bacillati</taxon>
        <taxon>Bacillota</taxon>
        <taxon>Bacilli</taxon>
        <taxon>Lactobacillales</taxon>
        <taxon>Streptococcaceae</taxon>
        <taxon>Lactococcus</taxon>
    </lineage>
</organism>
<evidence type="ECO:0000256" key="1">
    <source>
        <dbReference type="SAM" id="Phobius"/>
    </source>
</evidence>
<feature type="transmembrane region" description="Helical" evidence="1">
    <location>
        <begin position="12"/>
        <end position="35"/>
    </location>
</feature>
<evidence type="ECO:0000313" key="2">
    <source>
        <dbReference type="EMBL" id="MDG6146088.1"/>
    </source>
</evidence>
<gene>
    <name evidence="2" type="ORF">NF717_10585</name>
</gene>
<proteinExistence type="predicted"/>
<keyword evidence="1" id="KW-0812">Transmembrane</keyword>